<reference evidence="3 4" key="1">
    <citation type="journal article" date="2012" name="J. Bacteriol.">
        <title>Draft Genome Sequence of Salimicrobium sp. Strain MJ3, Isolated from Myulchi-Jeot, Korean Fermented Seafood.</title>
        <authorList>
            <person name="Lee S.H."/>
            <person name="Jung J.Y."/>
            <person name="Jeon C.O."/>
        </authorList>
    </citation>
    <scope>NUCLEOTIDE SEQUENCE [LARGE SCALE GENOMIC DNA]</scope>
    <source>
        <strain evidence="3 4">MJ3</strain>
    </source>
</reference>
<dbReference type="Proteomes" id="UP000092654">
    <property type="component" value="Chromosome"/>
</dbReference>
<reference evidence="5" key="2">
    <citation type="submission" date="2015-06" db="EMBL/GenBank/DDBJ databases">
        <title>Salimicrobium jeotgali MJ3, isolated from Myulchi jeot, a traditional Korean fermented seafood.</title>
        <authorList>
            <person name="Kim K.H."/>
            <person name="Jeon C.O."/>
            <person name="Jin H.M."/>
        </authorList>
    </citation>
    <scope>NUCLEOTIDE SEQUENCE [LARGE SCALE GENOMIC DNA]</scope>
    <source>
        <strain evidence="5">MJ3</strain>
    </source>
</reference>
<dbReference type="eggNOG" id="COG1388">
    <property type="taxonomic scope" value="Bacteria"/>
</dbReference>
<dbReference type="PROSITE" id="PS51782">
    <property type="entry name" value="LYSM"/>
    <property type="match status" value="1"/>
</dbReference>
<dbReference type="Proteomes" id="UP000011746">
    <property type="component" value="Unassembled WGS sequence"/>
</dbReference>
<dbReference type="STRING" id="1230341.AAV35_14230"/>
<keyword evidence="4" id="KW-1185">Reference proteome</keyword>
<accession>K2G5I4</accession>
<dbReference type="AlphaFoldDB" id="K2G5I4"/>
<gene>
    <name evidence="2" type="ORF">AAV35_14230</name>
    <name evidence="3" type="ORF">MJ3_13669</name>
</gene>
<dbReference type="Gene3D" id="3.10.350.10">
    <property type="entry name" value="LysM domain"/>
    <property type="match status" value="1"/>
</dbReference>
<dbReference type="EMBL" id="CP011361">
    <property type="protein sequence ID" value="APC65615.1"/>
    <property type="molecule type" value="Genomic_DNA"/>
</dbReference>
<protein>
    <recommendedName>
        <fullName evidence="1">LysM domain-containing protein</fullName>
    </recommendedName>
</protein>
<feature type="domain" description="LysM" evidence="1">
    <location>
        <begin position="147"/>
        <end position="191"/>
    </location>
</feature>
<evidence type="ECO:0000313" key="3">
    <source>
        <dbReference type="EMBL" id="EKE30493.1"/>
    </source>
</evidence>
<dbReference type="SUPFAM" id="SSF54106">
    <property type="entry name" value="LysM domain"/>
    <property type="match status" value="1"/>
</dbReference>
<dbReference type="InterPro" id="IPR018392">
    <property type="entry name" value="LysM"/>
</dbReference>
<dbReference type="OrthoDB" id="2969869at2"/>
<dbReference type="Pfam" id="PF21821">
    <property type="entry name" value="Dit_like"/>
    <property type="match status" value="1"/>
</dbReference>
<evidence type="ECO:0000313" key="5">
    <source>
        <dbReference type="Proteomes" id="UP000092654"/>
    </source>
</evidence>
<dbReference type="InterPro" id="IPR036779">
    <property type="entry name" value="LysM_dom_sf"/>
</dbReference>
<name>K2G5I4_9BACI</name>
<dbReference type="KEGG" id="sje:AAV35_14230"/>
<sequence>MELNGKAMLQGYQLHVADEDYNHGGSVTSHKTEAGLSLTDHASSEAQVVSISGVLTRPTEERVQTLIDKLLSWKDNGVKLQYEGRQIIPNVLIEKFNYTANKKIANGFNFSMTLKQVRFAEVQYAPETKPVTNSGQKQTENQNEGKVYHHVKKGDTYWDSARKYGTTVKRLKELNPWPPRVIPIGVKMRIR</sequence>
<proteinExistence type="predicted"/>
<dbReference type="PATRIC" id="fig|1230341.3.peg.2747"/>
<dbReference type="RefSeq" id="WP_008592686.1">
    <property type="nucleotide sequence ID" value="NZ_AMPQ01000045.1"/>
</dbReference>
<evidence type="ECO:0000259" key="1">
    <source>
        <dbReference type="PROSITE" id="PS51782"/>
    </source>
</evidence>
<evidence type="ECO:0000313" key="2">
    <source>
        <dbReference type="EMBL" id="APC65615.1"/>
    </source>
</evidence>
<dbReference type="InterPro" id="IPR048494">
    <property type="entry name" value="Dit-like_N"/>
</dbReference>
<dbReference type="SMART" id="SM00257">
    <property type="entry name" value="LysM"/>
    <property type="match status" value="1"/>
</dbReference>
<dbReference type="Pfam" id="PF01476">
    <property type="entry name" value="LysM"/>
    <property type="match status" value="1"/>
</dbReference>
<dbReference type="CDD" id="cd00118">
    <property type="entry name" value="LysM"/>
    <property type="match status" value="1"/>
</dbReference>
<dbReference type="EMBL" id="AMPQ01000045">
    <property type="protein sequence ID" value="EKE30493.1"/>
    <property type="molecule type" value="Genomic_DNA"/>
</dbReference>
<evidence type="ECO:0000313" key="4">
    <source>
        <dbReference type="Proteomes" id="UP000011746"/>
    </source>
</evidence>
<reference evidence="2" key="3">
    <citation type="submission" date="2016-11" db="EMBL/GenBank/DDBJ databases">
        <title>Salimicrobium jeotgali MJ3, isolated from Myulchi jeot, a traditional Korean fermented seafood.</title>
        <authorList>
            <person name="Kim K.H."/>
            <person name="Jeon C.O."/>
            <person name="Jin H.M."/>
        </authorList>
    </citation>
    <scope>NUCLEOTIDE SEQUENCE</scope>
    <source>
        <strain evidence="2">MJ3</strain>
    </source>
</reference>
<organism evidence="3 4">
    <name type="scientific">Salimicrobium jeotgali</name>
    <dbReference type="NCBI Taxonomy" id="1230341"/>
    <lineage>
        <taxon>Bacteria</taxon>
        <taxon>Bacillati</taxon>
        <taxon>Bacillota</taxon>
        <taxon>Bacilli</taxon>
        <taxon>Bacillales</taxon>
        <taxon>Bacillaceae</taxon>
        <taxon>Salimicrobium</taxon>
    </lineage>
</organism>